<feature type="compositionally biased region" description="Polar residues" evidence="8">
    <location>
        <begin position="210"/>
        <end position="248"/>
    </location>
</feature>
<dbReference type="InterPro" id="IPR002075">
    <property type="entry name" value="NTF2_dom"/>
</dbReference>
<dbReference type="SMART" id="SM00715">
    <property type="entry name" value="LA"/>
    <property type="match status" value="1"/>
</dbReference>
<organism evidence="13 14">
    <name type="scientific">Malus domestica</name>
    <name type="common">Apple</name>
    <name type="synonym">Pyrus malus</name>
    <dbReference type="NCBI Taxonomy" id="3750"/>
    <lineage>
        <taxon>Eukaryota</taxon>
        <taxon>Viridiplantae</taxon>
        <taxon>Streptophyta</taxon>
        <taxon>Embryophyta</taxon>
        <taxon>Tracheophyta</taxon>
        <taxon>Spermatophyta</taxon>
        <taxon>Magnoliopsida</taxon>
        <taxon>eudicotyledons</taxon>
        <taxon>Gunneridae</taxon>
        <taxon>Pentapetalae</taxon>
        <taxon>rosids</taxon>
        <taxon>fabids</taxon>
        <taxon>Rosales</taxon>
        <taxon>Rosaceae</taxon>
        <taxon>Amygdaloideae</taxon>
        <taxon>Maleae</taxon>
        <taxon>Malus</taxon>
    </lineage>
</organism>
<dbReference type="InterPro" id="IPR032710">
    <property type="entry name" value="NTF2-like_dom_sf"/>
</dbReference>
<dbReference type="CDD" id="cd00132">
    <property type="entry name" value="CRIB"/>
    <property type="match status" value="1"/>
</dbReference>
<sequence length="664" mass="74451">MEEQAEMVGRAFVDHYYHLFDTDRASLSSLYQPSSMLSFEGQKLFGANDISSKLNQLPFDQCKHLISTIDSQPSSPSGGIVVFVSGSLELPGEEHHLRFSQMFHLIPTPEGTFFVQNDIFRLNYGNRIHLFQSLALLCAFLKWLLFHLGLVISIMAKILKYFSQMFVVKEREMKIGLPTDVKHVAHIGWDGPSESAPSWMNEFKNGPDFSTSSLGRNASDRMGSTNPMAYSPWSSQDFDQSITQQPSSGPCRDLPPTELPNVPKKPKRKKMSMPKRNLNPEAPPFQLHIPPFNNLSQTRHGQTFTYHPIPQNNYSVNYHASNMQELGGGYWNPPISVYNIHMQCGVGLESTFFLGPQYYYGPQAPMIMADDQSLPARISNLRKNIIQQIEYYFSNENLTKDRYLISLMDDKGWVPISAVADFKRLKRMCSDIPFILESLLGSTSVEVQGNKIRRRNEWSKWIPASANSVSTAWWIAALMFAFGFSLAVAQDYGDDQQQQPAAPPPSQEDCDGIYLSYNFLSRRRIYPFLKNAEKQAWVFNATATIVNTGTYELKGWKMYVGFQHKEILVGAGGAVLMDGDDFPADVGNGTTLSGAGQADLKTAIGTGGDYTKIQANIQISGTMFGVKPPGNPMPKTIRLVNDGYKCPAPTNRSKYYSFIPLILT</sequence>
<dbReference type="CDD" id="cd00780">
    <property type="entry name" value="NTF2"/>
    <property type="match status" value="1"/>
</dbReference>
<name>A0A498IRJ1_MALDO</name>
<evidence type="ECO:0008006" key="15">
    <source>
        <dbReference type="Google" id="ProtNLM"/>
    </source>
</evidence>
<dbReference type="AlphaFoldDB" id="A0A498IRJ1"/>
<feature type="compositionally biased region" description="Basic residues" evidence="8">
    <location>
        <begin position="264"/>
        <end position="273"/>
    </location>
</feature>
<dbReference type="GO" id="GO:0003723">
    <property type="term" value="F:RNA binding"/>
    <property type="evidence" value="ECO:0007669"/>
    <property type="project" value="UniProtKB-UniRule"/>
</dbReference>
<dbReference type="Gene3D" id="3.10.450.50">
    <property type="match status" value="1"/>
</dbReference>
<evidence type="ECO:0000259" key="11">
    <source>
        <dbReference type="PROSITE" id="PS50177"/>
    </source>
</evidence>
<comment type="function">
    <text evidence="5">Facilitates protein transport into the nucleus. Interacts with various nucleoporins and with Ran-GDP. Could be part of a multicomponent system of cytosolic factors that assemble at the pore complex during nuclear import.</text>
</comment>
<feature type="domain" description="HTH La-type RNA-binding" evidence="12">
    <location>
        <begin position="375"/>
        <end position="464"/>
    </location>
</feature>
<keyword evidence="14" id="KW-1185">Reference proteome</keyword>
<dbReference type="SUPFAM" id="SSF46785">
    <property type="entry name" value="Winged helix' DNA-binding domain"/>
    <property type="match status" value="1"/>
</dbReference>
<evidence type="ECO:0000259" key="12">
    <source>
        <dbReference type="PROSITE" id="PS50961"/>
    </source>
</evidence>
<comment type="subunit">
    <text evidence="6">Interacts with RAN1.</text>
</comment>
<gene>
    <name evidence="13" type="ORF">DVH24_017019</name>
</gene>
<dbReference type="FunFam" id="3.10.450.50:FF:000005">
    <property type="entry name" value="Nuclear transport factor 2"/>
    <property type="match status" value="1"/>
</dbReference>
<evidence type="ECO:0000256" key="6">
    <source>
        <dbReference type="ARBA" id="ARBA00062736"/>
    </source>
</evidence>
<keyword evidence="4 7" id="KW-0694">RNA-binding</keyword>
<evidence type="ECO:0000256" key="8">
    <source>
        <dbReference type="SAM" id="MobiDB-lite"/>
    </source>
</evidence>
<evidence type="ECO:0000256" key="2">
    <source>
        <dbReference type="ARBA" id="ARBA00004496"/>
    </source>
</evidence>
<dbReference type="GO" id="GO:0006606">
    <property type="term" value="P:protein import into nucleus"/>
    <property type="evidence" value="ECO:0007669"/>
    <property type="project" value="UniProtKB-ARBA"/>
</dbReference>
<dbReference type="GO" id="GO:0005635">
    <property type="term" value="C:nuclear envelope"/>
    <property type="evidence" value="ECO:0007669"/>
    <property type="project" value="UniProtKB-SubCell"/>
</dbReference>
<dbReference type="Pfam" id="PF00786">
    <property type="entry name" value="PBD"/>
    <property type="match status" value="1"/>
</dbReference>
<evidence type="ECO:0000256" key="1">
    <source>
        <dbReference type="ARBA" id="ARBA00004259"/>
    </source>
</evidence>
<feature type="region of interest" description="Disordered" evidence="8">
    <location>
        <begin position="210"/>
        <end position="284"/>
    </location>
</feature>
<dbReference type="CDD" id="cd07323">
    <property type="entry name" value="LAM"/>
    <property type="match status" value="1"/>
</dbReference>
<keyword evidence="9" id="KW-0472">Membrane</keyword>
<evidence type="ECO:0000256" key="5">
    <source>
        <dbReference type="ARBA" id="ARBA00058161"/>
    </source>
</evidence>
<evidence type="ECO:0000313" key="14">
    <source>
        <dbReference type="Proteomes" id="UP000290289"/>
    </source>
</evidence>
<dbReference type="Gene3D" id="1.10.10.10">
    <property type="entry name" value="Winged helix-like DNA-binding domain superfamily/Winged helix DNA-binding domain"/>
    <property type="match status" value="1"/>
</dbReference>
<feature type="domain" description="CRIB" evidence="10">
    <location>
        <begin position="175"/>
        <end position="188"/>
    </location>
</feature>
<evidence type="ECO:0000313" key="13">
    <source>
        <dbReference type="EMBL" id="RXH85966.1"/>
    </source>
</evidence>
<dbReference type="EMBL" id="RDQH01000336">
    <property type="protein sequence ID" value="RXH85966.1"/>
    <property type="molecule type" value="Genomic_DNA"/>
</dbReference>
<dbReference type="Pfam" id="PF02136">
    <property type="entry name" value="NTF2"/>
    <property type="match status" value="1"/>
</dbReference>
<keyword evidence="3" id="KW-0963">Cytoplasm</keyword>
<dbReference type="SUPFAM" id="SSF54427">
    <property type="entry name" value="NTF2-like"/>
    <property type="match status" value="1"/>
</dbReference>
<dbReference type="GO" id="GO:0005737">
    <property type="term" value="C:cytoplasm"/>
    <property type="evidence" value="ECO:0007669"/>
    <property type="project" value="UniProtKB-SubCell"/>
</dbReference>
<dbReference type="InterPro" id="IPR036388">
    <property type="entry name" value="WH-like_DNA-bd_sf"/>
</dbReference>
<proteinExistence type="predicted"/>
<dbReference type="PROSITE" id="PS50961">
    <property type="entry name" value="HTH_LA"/>
    <property type="match status" value="1"/>
</dbReference>
<dbReference type="PANTHER" id="PTHR31052:SF12">
    <property type="entry name" value="COBRA-LIKE PROTEIN 7"/>
    <property type="match status" value="1"/>
</dbReference>
<dbReference type="Pfam" id="PF05383">
    <property type="entry name" value="La"/>
    <property type="match status" value="1"/>
</dbReference>
<dbReference type="InterPro" id="IPR006630">
    <property type="entry name" value="La_HTH"/>
</dbReference>
<dbReference type="InterPro" id="IPR018222">
    <property type="entry name" value="Nuclear_transport_factor_2_euk"/>
</dbReference>
<dbReference type="SMART" id="SM00285">
    <property type="entry name" value="PBD"/>
    <property type="match status" value="1"/>
</dbReference>
<reference evidence="13 14" key="1">
    <citation type="submission" date="2018-10" db="EMBL/GenBank/DDBJ databases">
        <title>A high-quality apple genome assembly.</title>
        <authorList>
            <person name="Hu J."/>
        </authorList>
    </citation>
    <scope>NUCLEOTIDE SEQUENCE [LARGE SCALE GENOMIC DNA]</scope>
    <source>
        <strain evidence="14">cv. HFTH1</strain>
        <tissue evidence="13">Young leaf</tissue>
    </source>
</reference>
<evidence type="ECO:0000256" key="9">
    <source>
        <dbReference type="SAM" id="Phobius"/>
    </source>
</evidence>
<dbReference type="InterPro" id="IPR036390">
    <property type="entry name" value="WH_DNA-bd_sf"/>
</dbReference>
<evidence type="ECO:0000256" key="3">
    <source>
        <dbReference type="ARBA" id="ARBA00022490"/>
    </source>
</evidence>
<dbReference type="Proteomes" id="UP000290289">
    <property type="component" value="Chromosome 10"/>
</dbReference>
<keyword evidence="9" id="KW-1133">Transmembrane helix</keyword>
<evidence type="ECO:0000256" key="7">
    <source>
        <dbReference type="PROSITE-ProRule" id="PRU00332"/>
    </source>
</evidence>
<comment type="caution">
    <text evidence="13">The sequence shown here is derived from an EMBL/GenBank/DDBJ whole genome shotgun (WGS) entry which is preliminary data.</text>
</comment>
<dbReference type="STRING" id="3750.A0A498IRJ1"/>
<protein>
    <recommendedName>
        <fullName evidence="15">HTH La-type RNA-binding domain-containing protein</fullName>
    </recommendedName>
</protein>
<dbReference type="InterPro" id="IPR000095">
    <property type="entry name" value="CRIB_dom"/>
</dbReference>
<evidence type="ECO:0000256" key="4">
    <source>
        <dbReference type="ARBA" id="ARBA00022884"/>
    </source>
</evidence>
<comment type="subcellular location">
    <subcellularLocation>
        <location evidence="2">Cytoplasm</location>
    </subcellularLocation>
    <subcellularLocation>
        <location evidence="1">Nucleus envelope</location>
    </subcellularLocation>
</comment>
<dbReference type="PANTHER" id="PTHR31052">
    <property type="entry name" value="COBRA-LIKE PROTEIN 7"/>
    <property type="match status" value="1"/>
</dbReference>
<keyword evidence="9" id="KW-0812">Transmembrane</keyword>
<feature type="transmembrane region" description="Helical" evidence="9">
    <location>
        <begin position="134"/>
        <end position="156"/>
    </location>
</feature>
<feature type="domain" description="NTF2" evidence="11">
    <location>
        <begin position="8"/>
        <end position="122"/>
    </location>
</feature>
<accession>A0A498IRJ1</accession>
<evidence type="ECO:0000259" key="10">
    <source>
        <dbReference type="PROSITE" id="PS50108"/>
    </source>
</evidence>
<dbReference type="PROSITE" id="PS50177">
    <property type="entry name" value="NTF2_DOMAIN"/>
    <property type="match status" value="1"/>
</dbReference>
<dbReference type="PROSITE" id="PS50108">
    <property type="entry name" value="CRIB"/>
    <property type="match status" value="1"/>
</dbReference>